<proteinExistence type="predicted"/>
<keyword evidence="2" id="KW-1185">Reference proteome</keyword>
<evidence type="ECO:0000313" key="1">
    <source>
        <dbReference type="EMBL" id="KAK1659971.1"/>
    </source>
</evidence>
<dbReference type="AlphaFoldDB" id="A0AAJ0EPQ4"/>
<dbReference type="GeneID" id="85457410"/>
<gene>
    <name evidence="1" type="ORF">BDP55DRAFT_636456</name>
</gene>
<accession>A0AAJ0EPQ4</accession>
<evidence type="ECO:0000313" key="2">
    <source>
        <dbReference type="Proteomes" id="UP001224890"/>
    </source>
</evidence>
<protein>
    <submittedName>
        <fullName evidence="1">Uncharacterized protein</fullName>
    </submittedName>
</protein>
<reference evidence="1" key="1">
    <citation type="submission" date="2021-06" db="EMBL/GenBank/DDBJ databases">
        <title>Comparative genomics, transcriptomics and evolutionary studies reveal genomic signatures of adaptation to plant cell wall in hemibiotrophic fungi.</title>
        <authorList>
            <consortium name="DOE Joint Genome Institute"/>
            <person name="Baroncelli R."/>
            <person name="Diaz J.F."/>
            <person name="Benocci T."/>
            <person name="Peng M."/>
            <person name="Battaglia E."/>
            <person name="Haridas S."/>
            <person name="Andreopoulos W."/>
            <person name="Labutti K."/>
            <person name="Pangilinan J."/>
            <person name="Floch G.L."/>
            <person name="Makela M.R."/>
            <person name="Henrissat B."/>
            <person name="Grigoriev I.V."/>
            <person name="Crouch J.A."/>
            <person name="De Vries R.P."/>
            <person name="Sukno S.A."/>
            <person name="Thon M.R."/>
        </authorList>
    </citation>
    <scope>NUCLEOTIDE SEQUENCE</scope>
    <source>
        <strain evidence="1">CBS 193.32</strain>
    </source>
</reference>
<dbReference type="Proteomes" id="UP001224890">
    <property type="component" value="Unassembled WGS sequence"/>
</dbReference>
<organism evidence="1 2">
    <name type="scientific">Colletotrichum godetiae</name>
    <dbReference type="NCBI Taxonomy" id="1209918"/>
    <lineage>
        <taxon>Eukaryota</taxon>
        <taxon>Fungi</taxon>
        <taxon>Dikarya</taxon>
        <taxon>Ascomycota</taxon>
        <taxon>Pezizomycotina</taxon>
        <taxon>Sordariomycetes</taxon>
        <taxon>Hypocreomycetidae</taxon>
        <taxon>Glomerellales</taxon>
        <taxon>Glomerellaceae</taxon>
        <taxon>Colletotrichum</taxon>
        <taxon>Colletotrichum acutatum species complex</taxon>
    </lineage>
</organism>
<sequence length="269" mass="30283">MAFGTALCEHCSLIDFEYLRHPTAAEIESLNTGQRPTEDRFPLKFGRPIDGDPSWTLGRTSRMNASAATLEDELKKLADAGLMDPLCYATCDIAGALQPRKGTTWEWAQHGETNPEFIMRQLAIYFIPFDKNSSNGLKPVCVGFKEASWKGMFHCFQTYDAERPQGSSNVQNFFEKTIDPGDILFTGRKRPSKLDRTTSHRVVLFKTTLETNGPGLGAPQVQPVRGFMPVFRLIDVNTMAIVEHKDVHLRDIDYMNLSYVWGTTPQEVT</sequence>
<dbReference type="RefSeq" id="XP_060424735.1">
    <property type="nucleotide sequence ID" value="XM_060572884.1"/>
</dbReference>
<dbReference type="EMBL" id="JAHMHR010000054">
    <property type="protein sequence ID" value="KAK1659971.1"/>
    <property type="molecule type" value="Genomic_DNA"/>
</dbReference>
<comment type="caution">
    <text evidence="1">The sequence shown here is derived from an EMBL/GenBank/DDBJ whole genome shotgun (WGS) entry which is preliminary data.</text>
</comment>
<name>A0AAJ0EPQ4_9PEZI</name>